<comment type="caution">
    <text evidence="8">The sequence shown here is derived from an EMBL/GenBank/DDBJ whole genome shotgun (WGS) entry which is preliminary data.</text>
</comment>
<dbReference type="GO" id="GO:0005886">
    <property type="term" value="C:plasma membrane"/>
    <property type="evidence" value="ECO:0007669"/>
    <property type="project" value="UniProtKB-SubCell"/>
</dbReference>
<dbReference type="Pfam" id="PF01478">
    <property type="entry name" value="Peptidase_A24"/>
    <property type="match status" value="1"/>
</dbReference>
<gene>
    <name evidence="8" type="ORF">GGR90_001973</name>
</gene>
<accession>A0A7X5XR72</accession>
<feature type="domain" description="Prepilin type IV endopeptidase peptidase" evidence="7">
    <location>
        <begin position="20"/>
        <end position="122"/>
    </location>
</feature>
<evidence type="ECO:0000256" key="5">
    <source>
        <dbReference type="ARBA" id="ARBA00023136"/>
    </source>
</evidence>
<proteinExistence type="predicted"/>
<comment type="subcellular location">
    <subcellularLocation>
        <location evidence="1">Cell membrane</location>
        <topology evidence="1">Multi-pass membrane protein</topology>
    </subcellularLocation>
</comment>
<feature type="transmembrane region" description="Helical" evidence="6">
    <location>
        <begin position="69"/>
        <end position="87"/>
    </location>
</feature>
<sequence length="167" mass="17679">MLRRAGSMDSGAISLGLMVILGLLMIAAAISDIRSRTISNELNAAMALLAIPFWIASGLALWPDLPIQFGSAFLVFLLFAGLFAIGAMGGGDVKMIGAVMLWIPLPLFLPMLMIMAIGGGILSAAMLIHMKLRPSDKMAEVPYGVAIAAAGLWALHQHYLNQFQAIG</sequence>
<keyword evidence="9" id="KW-1185">Reference proteome</keyword>
<organism evidence="8 9">
    <name type="scientific">Sphingopyxis italica</name>
    <dbReference type="NCBI Taxonomy" id="1129133"/>
    <lineage>
        <taxon>Bacteria</taxon>
        <taxon>Pseudomonadati</taxon>
        <taxon>Pseudomonadota</taxon>
        <taxon>Alphaproteobacteria</taxon>
        <taxon>Sphingomonadales</taxon>
        <taxon>Sphingomonadaceae</taxon>
        <taxon>Sphingopyxis</taxon>
    </lineage>
</organism>
<evidence type="ECO:0000256" key="1">
    <source>
        <dbReference type="ARBA" id="ARBA00004651"/>
    </source>
</evidence>
<dbReference type="PANTHER" id="PTHR36506">
    <property type="entry name" value="PREFLAGELLIN PEPTIDASE"/>
    <property type="match status" value="1"/>
</dbReference>
<protein>
    <submittedName>
        <fullName evidence="8">Prepilin peptidase CpaA</fullName>
        <ecNumber evidence="8">3.4.23.43</ecNumber>
    </submittedName>
</protein>
<feature type="transmembrane region" description="Helical" evidence="6">
    <location>
        <begin position="42"/>
        <end position="62"/>
    </location>
</feature>
<evidence type="ECO:0000256" key="4">
    <source>
        <dbReference type="ARBA" id="ARBA00022989"/>
    </source>
</evidence>
<evidence type="ECO:0000256" key="2">
    <source>
        <dbReference type="ARBA" id="ARBA00022475"/>
    </source>
</evidence>
<evidence type="ECO:0000259" key="7">
    <source>
        <dbReference type="Pfam" id="PF01478"/>
    </source>
</evidence>
<reference evidence="8 9" key="1">
    <citation type="submission" date="2020-03" db="EMBL/GenBank/DDBJ databases">
        <title>Genomic Encyclopedia of Type Strains, Phase IV (KMG-IV): sequencing the most valuable type-strain genomes for metagenomic binning, comparative biology and taxonomic classification.</title>
        <authorList>
            <person name="Goeker M."/>
        </authorList>
    </citation>
    <scope>NUCLEOTIDE SEQUENCE [LARGE SCALE GENOMIC DNA]</scope>
    <source>
        <strain evidence="8 9">DSM 25229</strain>
    </source>
</reference>
<evidence type="ECO:0000256" key="3">
    <source>
        <dbReference type="ARBA" id="ARBA00022692"/>
    </source>
</evidence>
<dbReference type="AlphaFoldDB" id="A0A7X5XR72"/>
<keyword evidence="5 6" id="KW-0472">Membrane</keyword>
<keyword evidence="3 6" id="KW-0812">Transmembrane</keyword>
<evidence type="ECO:0000313" key="9">
    <source>
        <dbReference type="Proteomes" id="UP000535078"/>
    </source>
</evidence>
<dbReference type="Proteomes" id="UP000535078">
    <property type="component" value="Unassembled WGS sequence"/>
</dbReference>
<dbReference type="InterPro" id="IPR000045">
    <property type="entry name" value="Prepilin_IV_endopep_pep"/>
</dbReference>
<dbReference type="PANTHER" id="PTHR36506:SF1">
    <property type="entry name" value="PREFLAGELLIN PEPTIDASE"/>
    <property type="match status" value="1"/>
</dbReference>
<keyword evidence="4 6" id="KW-1133">Transmembrane helix</keyword>
<evidence type="ECO:0000313" key="8">
    <source>
        <dbReference type="EMBL" id="NJB89798.1"/>
    </source>
</evidence>
<dbReference type="Gene3D" id="1.20.120.1220">
    <property type="match status" value="1"/>
</dbReference>
<feature type="transmembrane region" description="Helical" evidence="6">
    <location>
        <begin position="12"/>
        <end position="30"/>
    </location>
</feature>
<keyword evidence="8" id="KW-0378">Hydrolase</keyword>
<feature type="transmembrane region" description="Helical" evidence="6">
    <location>
        <begin position="107"/>
        <end position="128"/>
    </location>
</feature>
<dbReference type="EMBL" id="JAATIT010000002">
    <property type="protein sequence ID" value="NJB89798.1"/>
    <property type="molecule type" value="Genomic_DNA"/>
</dbReference>
<keyword evidence="2" id="KW-1003">Cell membrane</keyword>
<dbReference type="InterPro" id="IPR052218">
    <property type="entry name" value="Preflagellin_Peptidase"/>
</dbReference>
<dbReference type="EC" id="3.4.23.43" evidence="8"/>
<name>A0A7X5XR72_9SPHN</name>
<dbReference type="GO" id="GO:0004190">
    <property type="term" value="F:aspartic-type endopeptidase activity"/>
    <property type="evidence" value="ECO:0007669"/>
    <property type="project" value="UniProtKB-EC"/>
</dbReference>
<evidence type="ECO:0000256" key="6">
    <source>
        <dbReference type="SAM" id="Phobius"/>
    </source>
</evidence>